<feature type="region of interest" description="Disordered" evidence="4">
    <location>
        <begin position="375"/>
        <end position="402"/>
    </location>
</feature>
<dbReference type="CDD" id="cd00143">
    <property type="entry name" value="PP2Cc"/>
    <property type="match status" value="1"/>
</dbReference>
<dbReference type="Pfam" id="PF23010">
    <property type="entry name" value="RA_3"/>
    <property type="match status" value="1"/>
</dbReference>
<dbReference type="Gene3D" id="3.60.40.10">
    <property type="entry name" value="PPM-type phosphatase domain"/>
    <property type="match status" value="1"/>
</dbReference>
<dbReference type="InterPro" id="IPR001611">
    <property type="entry name" value="Leu-rich_rpt"/>
</dbReference>
<dbReference type="PANTHER" id="PTHR48051">
    <property type="match status" value="1"/>
</dbReference>
<dbReference type="Pfam" id="PF13855">
    <property type="entry name" value="LRR_8"/>
    <property type="match status" value="2"/>
</dbReference>
<evidence type="ECO:0000256" key="4">
    <source>
        <dbReference type="SAM" id="MobiDB-lite"/>
    </source>
</evidence>
<feature type="compositionally biased region" description="Basic and acidic residues" evidence="4">
    <location>
        <begin position="209"/>
        <end position="221"/>
    </location>
</feature>
<feature type="compositionally biased region" description="Basic and acidic residues" evidence="4">
    <location>
        <begin position="273"/>
        <end position="288"/>
    </location>
</feature>
<dbReference type="Gene3D" id="3.30.70.1230">
    <property type="entry name" value="Nucleotide cyclase"/>
    <property type="match status" value="1"/>
</dbReference>
<dbReference type="InterPro" id="IPR029787">
    <property type="entry name" value="Nucleotide_cyclase"/>
</dbReference>
<dbReference type="PROSITE" id="PS51450">
    <property type="entry name" value="LRR"/>
    <property type="match status" value="5"/>
</dbReference>
<comment type="caution">
    <text evidence="7">The sequence shown here is derived from an EMBL/GenBank/DDBJ whole genome shotgun (WGS) entry which is preliminary data.</text>
</comment>
<dbReference type="Pfam" id="PF00211">
    <property type="entry name" value="Guanylate_cyc"/>
    <property type="match status" value="1"/>
</dbReference>
<keyword evidence="2" id="KW-0479">Metal-binding</keyword>
<feature type="region of interest" description="Disordered" evidence="4">
    <location>
        <begin position="1"/>
        <end position="237"/>
    </location>
</feature>
<dbReference type="Proteomes" id="UP000717515">
    <property type="component" value="Unassembled WGS sequence"/>
</dbReference>
<reference evidence="7" key="1">
    <citation type="submission" date="2021-07" db="EMBL/GenBank/DDBJ databases">
        <title>Draft genome of Mortierella alpina, strain LL118, isolated from an aspen leaf litter sample.</title>
        <authorList>
            <person name="Yang S."/>
            <person name="Vinatzer B.A."/>
        </authorList>
    </citation>
    <scope>NUCLEOTIDE SEQUENCE</scope>
    <source>
        <strain evidence="7">LL118</strain>
    </source>
</reference>
<evidence type="ECO:0000313" key="7">
    <source>
        <dbReference type="EMBL" id="KAG9323366.1"/>
    </source>
</evidence>
<dbReference type="InterPro" id="IPR032675">
    <property type="entry name" value="LRR_dom_sf"/>
</dbReference>
<evidence type="ECO:0000259" key="6">
    <source>
        <dbReference type="PROSITE" id="PS51746"/>
    </source>
</evidence>
<keyword evidence="3" id="KW-0677">Repeat</keyword>
<feature type="compositionally biased region" description="Polar residues" evidence="4">
    <location>
        <begin position="291"/>
        <end position="301"/>
    </location>
</feature>
<evidence type="ECO:0000313" key="8">
    <source>
        <dbReference type="Proteomes" id="UP000717515"/>
    </source>
</evidence>
<feature type="domain" description="Guanylate cyclase" evidence="5">
    <location>
        <begin position="1565"/>
        <end position="1704"/>
    </location>
</feature>
<feature type="domain" description="PPM-type phosphatase" evidence="6">
    <location>
        <begin position="1260"/>
        <end position="1517"/>
    </location>
</feature>
<dbReference type="SUPFAM" id="SSF55073">
    <property type="entry name" value="Nucleotide cyclase"/>
    <property type="match status" value="1"/>
</dbReference>
<evidence type="ECO:0000256" key="1">
    <source>
        <dbReference type="ARBA" id="ARBA00022614"/>
    </source>
</evidence>
<feature type="region of interest" description="Disordered" evidence="4">
    <location>
        <begin position="1006"/>
        <end position="1050"/>
    </location>
</feature>
<dbReference type="EMBL" id="JAIFTL010000104">
    <property type="protein sequence ID" value="KAG9323366.1"/>
    <property type="molecule type" value="Genomic_DNA"/>
</dbReference>
<dbReference type="Gene3D" id="3.80.10.10">
    <property type="entry name" value="Ribonuclease Inhibitor"/>
    <property type="match status" value="3"/>
</dbReference>
<dbReference type="SMART" id="SM00044">
    <property type="entry name" value="CYCc"/>
    <property type="match status" value="1"/>
</dbReference>
<dbReference type="SMART" id="SM00332">
    <property type="entry name" value="PP2Cc"/>
    <property type="match status" value="1"/>
</dbReference>
<feature type="region of interest" description="Disordered" evidence="4">
    <location>
        <begin position="321"/>
        <end position="359"/>
    </location>
</feature>
<dbReference type="CDD" id="cd17214">
    <property type="entry name" value="RA_CYR1_like"/>
    <property type="match status" value="1"/>
</dbReference>
<evidence type="ECO:0000259" key="5">
    <source>
        <dbReference type="PROSITE" id="PS50125"/>
    </source>
</evidence>
<evidence type="ECO:0000256" key="2">
    <source>
        <dbReference type="ARBA" id="ARBA00022723"/>
    </source>
</evidence>
<dbReference type="InterPro" id="IPR001932">
    <property type="entry name" value="PPM-type_phosphatase-like_dom"/>
</dbReference>
<protein>
    <recommendedName>
        <fullName evidence="9">Adenylate cyclase</fullName>
    </recommendedName>
</protein>
<organism evidence="7 8">
    <name type="scientific">Mortierella alpina</name>
    <name type="common">Oleaginous fungus</name>
    <name type="synonym">Mortierella renispora</name>
    <dbReference type="NCBI Taxonomy" id="64518"/>
    <lineage>
        <taxon>Eukaryota</taxon>
        <taxon>Fungi</taxon>
        <taxon>Fungi incertae sedis</taxon>
        <taxon>Mucoromycota</taxon>
        <taxon>Mortierellomycotina</taxon>
        <taxon>Mortierellomycetes</taxon>
        <taxon>Mortierellales</taxon>
        <taxon>Mortierellaceae</taxon>
        <taxon>Mortierella</taxon>
    </lineage>
</organism>
<evidence type="ECO:0008006" key="9">
    <source>
        <dbReference type="Google" id="ProtNLM"/>
    </source>
</evidence>
<dbReference type="PANTHER" id="PTHR48051:SF46">
    <property type="entry name" value="LEUCINE RICH REPEAT-CONTAINING DOMAIN PROTEIN"/>
    <property type="match status" value="1"/>
</dbReference>
<dbReference type="Pfam" id="PF00481">
    <property type="entry name" value="PP2C"/>
    <property type="match status" value="1"/>
</dbReference>
<feature type="region of interest" description="Disordered" evidence="4">
    <location>
        <begin position="273"/>
        <end position="307"/>
    </location>
</feature>
<dbReference type="PROSITE" id="PS50125">
    <property type="entry name" value="GUANYLATE_CYCLASE_2"/>
    <property type="match status" value="1"/>
</dbReference>
<dbReference type="InterPro" id="IPR050216">
    <property type="entry name" value="LRR_domain-containing"/>
</dbReference>
<feature type="compositionally biased region" description="Basic and acidic residues" evidence="4">
    <location>
        <begin position="375"/>
        <end position="393"/>
    </location>
</feature>
<proteinExistence type="predicted"/>
<feature type="compositionally biased region" description="Low complexity" evidence="4">
    <location>
        <begin position="62"/>
        <end position="73"/>
    </location>
</feature>
<feature type="compositionally biased region" description="Polar residues" evidence="4">
    <location>
        <begin position="1006"/>
        <end position="1028"/>
    </location>
</feature>
<feature type="compositionally biased region" description="Low complexity" evidence="4">
    <location>
        <begin position="329"/>
        <end position="342"/>
    </location>
</feature>
<dbReference type="SUPFAM" id="SSF52058">
    <property type="entry name" value="L domain-like"/>
    <property type="match status" value="2"/>
</dbReference>
<dbReference type="SMART" id="SM00364">
    <property type="entry name" value="LRR_BAC"/>
    <property type="match status" value="9"/>
</dbReference>
<dbReference type="SUPFAM" id="SSF81606">
    <property type="entry name" value="PP2C-like"/>
    <property type="match status" value="1"/>
</dbReference>
<dbReference type="InterPro" id="IPR001054">
    <property type="entry name" value="A/G_cyclase"/>
</dbReference>
<dbReference type="GO" id="GO:0035556">
    <property type="term" value="P:intracellular signal transduction"/>
    <property type="evidence" value="ECO:0007669"/>
    <property type="project" value="InterPro"/>
</dbReference>
<dbReference type="GO" id="GO:0046872">
    <property type="term" value="F:metal ion binding"/>
    <property type="evidence" value="ECO:0007669"/>
    <property type="project" value="UniProtKB-KW"/>
</dbReference>
<gene>
    <name evidence="7" type="ORF">KVV02_007480</name>
</gene>
<sequence>MAPSQPGHYDDRKGSAGSSTARPVEQQPGYAASSASSTNAERRPSAGSGYFSLSHNGRMNSDHGSVNSSSSINILARSPDDRDRQRAQNTRTHLEAQSPVAAGAARRKHHKDGNESNSLLSFFRSASSSSSRPPSPDLLDTLHSASHTRKTSFSSRNDNDGSHGRNIVMSGSAGSIVQGQSNGVYNGSSSYNGSGTQQYSNLQGQTQKHPFDADSVRRRSIESYSRTPSPDVSAEQPEQRFVNGIPKHLFPSTPPSHLRTQQRSDSIRNAIEAQHRRTKSTDHVDTLGKRSGQQDQDSPSHVASPAKETKKTLFGFLKKKTHLPHHGHGSPQPQQAHQQQQHYSERSRKSSADDQFMSSPATTSTLHAFSMALFPDHENGSHHGQFDKRHGSDGGDSQKGLQYMTGGKKAWRRDLVAQQQQQQHQDALLPGFVVDLNDMSGIKQDPKLNHWLPLSAAGAGGKETWLAPESWGVQPPSAAAAGIPRSLALTPEDESSEELDQSDLENWDYGKKKLSTIRIFRPDTTYTTVNCVFNIAASELSAILGKKIFKPDTSKYHLYVLRNNIIRPLGPRERPLNILRRCLLQFGYTDQDKLEELSGKDNSFICRFTFAETGAPLTTEADFAETTDFADVNLQKRCLPTVPIFLYLKAKEIARLNISHNQRMDLPLDFVQNCSNLRELIMAYNDLDKVPSNIRYITNLQVLDLRGNRIRDLSKARLEDARVLVTLYLQSNRLESFPDSFQAFEYLRVLNLSSNNFSKLPPVLLRITTLEDLDVSFNEITEVPEDIGRLSRLRTLLLFGNRIGPFLPKSMSDLVRLRKLDIRQNGILNLDAVNDLPSLEELLVDYNTNVVLNNSFKSLTSISLLKCNMTDMSLRGAGSTLIYLDASSNRLSNLAPSLFEHLLSVETLKLDNNSISSIPGTIGLLKRLKFLSVSNNLLSSLPDEVGQLESLLELDVHSNNLGELPVSVWRCSLITLNASSNLLEYFPDPPKTLAVPTPLNAGQISGSSSVTTLCDENGAPSSSNSTTAPIPARSKPLPAPPVPLQSIPSARAPYSPPLANSLQTLSLADNRLPDEVLYPLSYFNELLVLNLSHNYIAEIPRGKIPNPGQIVELYLSGNQLTSLPAEDIERLRSLLVLHVNGNKLTTLPAELGKINRLVALDVGCNMLKYNISNWPYDWNWNWNLELKYLNMSGNKRLQIKRQNVEGIPNLAARPGNLSEFGNLTRLRILGLMDVTITDNVPENSVDRRVRTSMSTLHNMAYGMADTLGDSDNLCIWDLVHPKFQTKEDESLFGLFDGRGDRYRANCSMTSYLKDRFGSCLKIELEKLEGTDTVVSALRRTFLGLDRDLWPLTQDEDGKGGASALVAYIKGVTLYCANVGDAIAVLVKKSDTYQVVSQKHIPWNPTEASRIKRSGGFVSENGLLNGELDISRSFGQYHLVPIVNSNPYIETTTLSEDDDFLIMASNAFWDVMSYTTAVDIAKAAKRDYGDLMYASQKLRDIAISYGARDHMVVMLIGVGDLFKKKEPSDMSEYRELNYKRPKVPEGPADALKYLKPEIEPPQGDVAMVFTDIKNSTKLWENIPKAMAIAIKEHFNVMRRQLRSIGGYEVKNEGDALMASFSSVPAAMLWCFKVQELLVMADWPQDILDSNECKAIFNAADPNQPMYRGLSVRMGIHWGRPVSDRDAVTRRMDYYGPMVNRAARICDSADGGEICVSSDVINVMQHLLTDPELEESDSPHAEHVRELKKMGFGVIELGEKKLKGLETPENLHLIYSRLLAGRLAMDPLKGIPGTPILETQLVESTVALDPSSVRALQMICLRLERLASGATAQHGRVSEQSLVLLSLPIKDNAEQDDLSRIAEHYITRIENSFSQLYMAKSGHFVSVFESLGRAIDTDPSYILRALQMYVSIMGGLDSPSLL</sequence>
<dbReference type="CDD" id="cd07302">
    <property type="entry name" value="CHD"/>
    <property type="match status" value="1"/>
</dbReference>
<accession>A0A9P8A6M1</accession>
<dbReference type="InterPro" id="IPR055071">
    <property type="entry name" value="RA_PHLPP-like"/>
</dbReference>
<dbReference type="InterPro" id="IPR036457">
    <property type="entry name" value="PPM-type-like_dom_sf"/>
</dbReference>
<feature type="compositionally biased region" description="Basic and acidic residues" evidence="4">
    <location>
        <begin position="343"/>
        <end position="352"/>
    </location>
</feature>
<feature type="compositionally biased region" description="Low complexity" evidence="4">
    <location>
        <begin position="178"/>
        <end position="200"/>
    </location>
</feature>
<keyword evidence="1" id="KW-0433">Leucine-rich repeat</keyword>
<dbReference type="GO" id="GO:0005737">
    <property type="term" value="C:cytoplasm"/>
    <property type="evidence" value="ECO:0007669"/>
    <property type="project" value="TreeGrafter"/>
</dbReference>
<dbReference type="InterPro" id="IPR003591">
    <property type="entry name" value="Leu-rich_rpt_typical-subtyp"/>
</dbReference>
<dbReference type="GO" id="GO:0009190">
    <property type="term" value="P:cyclic nucleotide biosynthetic process"/>
    <property type="evidence" value="ECO:0007669"/>
    <property type="project" value="InterPro"/>
</dbReference>
<name>A0A9P8A6M1_MORAP</name>
<dbReference type="SMART" id="SM00369">
    <property type="entry name" value="LRR_TYP"/>
    <property type="match status" value="11"/>
</dbReference>
<evidence type="ECO:0000256" key="3">
    <source>
        <dbReference type="ARBA" id="ARBA00022737"/>
    </source>
</evidence>
<dbReference type="PROSITE" id="PS51746">
    <property type="entry name" value="PPM_2"/>
    <property type="match status" value="1"/>
</dbReference>
<feature type="compositionally biased region" description="Low complexity" evidence="4">
    <location>
        <begin position="116"/>
        <end position="132"/>
    </location>
</feature>